<dbReference type="InterPro" id="IPR011051">
    <property type="entry name" value="RmlC_Cupin_sf"/>
</dbReference>
<dbReference type="RefSeq" id="WP_381486053.1">
    <property type="nucleotide sequence ID" value="NZ_JBHTIK010000002.1"/>
</dbReference>
<evidence type="ECO:0000313" key="3">
    <source>
        <dbReference type="Proteomes" id="UP001597124"/>
    </source>
</evidence>
<name>A0ABW3BYI4_SPHXN</name>
<organism evidence="2 3">
    <name type="scientific">Sphingosinicella xenopeptidilytica</name>
    <dbReference type="NCBI Taxonomy" id="364098"/>
    <lineage>
        <taxon>Bacteria</taxon>
        <taxon>Pseudomonadati</taxon>
        <taxon>Pseudomonadota</taxon>
        <taxon>Alphaproteobacteria</taxon>
        <taxon>Sphingomonadales</taxon>
        <taxon>Sphingosinicellaceae</taxon>
        <taxon>Sphingosinicella</taxon>
    </lineage>
</organism>
<comment type="caution">
    <text evidence="2">The sequence shown here is derived from an EMBL/GenBank/DDBJ whole genome shotgun (WGS) entry which is preliminary data.</text>
</comment>
<dbReference type="InterPro" id="IPR013096">
    <property type="entry name" value="Cupin_2"/>
</dbReference>
<dbReference type="Pfam" id="PF07883">
    <property type="entry name" value="Cupin_2"/>
    <property type="match status" value="1"/>
</dbReference>
<accession>A0ABW3BYI4</accession>
<reference evidence="3" key="1">
    <citation type="journal article" date="2019" name="Int. J. Syst. Evol. Microbiol.">
        <title>The Global Catalogue of Microorganisms (GCM) 10K type strain sequencing project: providing services to taxonomists for standard genome sequencing and annotation.</title>
        <authorList>
            <consortium name="The Broad Institute Genomics Platform"/>
            <consortium name="The Broad Institute Genome Sequencing Center for Infectious Disease"/>
            <person name="Wu L."/>
            <person name="Ma J."/>
        </authorList>
    </citation>
    <scope>NUCLEOTIDE SEQUENCE [LARGE SCALE GENOMIC DNA]</scope>
    <source>
        <strain evidence="3">CCUG 52537</strain>
    </source>
</reference>
<feature type="domain" description="Cupin type-2" evidence="1">
    <location>
        <begin position="111"/>
        <end position="169"/>
    </location>
</feature>
<evidence type="ECO:0000259" key="1">
    <source>
        <dbReference type="Pfam" id="PF07883"/>
    </source>
</evidence>
<dbReference type="PANTHER" id="PTHR36156:SF2">
    <property type="entry name" value="CUPIN TYPE-2 DOMAIN-CONTAINING PROTEIN"/>
    <property type="match status" value="1"/>
</dbReference>
<dbReference type="SUPFAM" id="SSF51182">
    <property type="entry name" value="RmlC-like cupins"/>
    <property type="match status" value="1"/>
</dbReference>
<dbReference type="CDD" id="cd02231">
    <property type="entry name" value="cupin_BLL6423-like"/>
    <property type="match status" value="1"/>
</dbReference>
<protein>
    <submittedName>
        <fullName evidence="2">Cupin domain-containing protein</fullName>
    </submittedName>
</protein>
<dbReference type="Proteomes" id="UP001597124">
    <property type="component" value="Unassembled WGS sequence"/>
</dbReference>
<keyword evidence="3" id="KW-1185">Reference proteome</keyword>
<dbReference type="EMBL" id="JBHTIK010000002">
    <property type="protein sequence ID" value="MFD0847295.1"/>
    <property type="molecule type" value="Genomic_DNA"/>
</dbReference>
<dbReference type="InterPro" id="IPR047142">
    <property type="entry name" value="OryJ/VirC-like"/>
</dbReference>
<sequence>MVWKVRRVVTGHDDQGRSTFLFDDQNGRMKEMDSMPGLALTDIWETTSTPASNAGADDAAGRPVRLEPLPGGSIFRIVEFPPDTVWMGKVDPAIAFESIGAGDVHDSASDDPLRHKTNTIDYIIILQGEIDAVLDSGSVRLRQGDALVQRGTVHSWSVKGDEPCILAVVLINAVPAP</sequence>
<gene>
    <name evidence="2" type="ORF">ACFQ00_03085</name>
</gene>
<proteinExistence type="predicted"/>
<evidence type="ECO:0000313" key="2">
    <source>
        <dbReference type="EMBL" id="MFD0847295.1"/>
    </source>
</evidence>
<dbReference type="Gene3D" id="2.60.120.10">
    <property type="entry name" value="Jelly Rolls"/>
    <property type="match status" value="1"/>
</dbReference>
<dbReference type="InterPro" id="IPR014710">
    <property type="entry name" value="RmlC-like_jellyroll"/>
</dbReference>
<dbReference type="PANTHER" id="PTHR36156">
    <property type="entry name" value="SLR2101 PROTEIN"/>
    <property type="match status" value="1"/>
</dbReference>